<name>A0A2H3BNK2_9AGAR</name>
<feature type="region of interest" description="Disordered" evidence="1">
    <location>
        <begin position="39"/>
        <end position="79"/>
    </location>
</feature>
<dbReference type="Proteomes" id="UP000218334">
    <property type="component" value="Unassembled WGS sequence"/>
</dbReference>
<accession>A0A2H3BNK2</accession>
<evidence type="ECO:0000313" key="2">
    <source>
        <dbReference type="EMBL" id="PBK68552.1"/>
    </source>
</evidence>
<keyword evidence="3" id="KW-1185">Reference proteome</keyword>
<feature type="region of interest" description="Disordered" evidence="1">
    <location>
        <begin position="440"/>
        <end position="572"/>
    </location>
</feature>
<dbReference type="Pfam" id="PF20414">
    <property type="entry name" value="DUF6698"/>
    <property type="match status" value="1"/>
</dbReference>
<sequence>MSDSSSNSSAPQNVSMEVLLQAIQALELKNQALAMENRSLKVTQTAPARSKPASQGPNPSTPSVQGGSSPTASDAEDEKSLLSVEDIKKLQHCAKSLTVFCNLFWEKKHVFGYSQEKAAEELARVHEELDRLNQMDDKKREDMGLTAFKSRKCQAEGRISLLRIVEALYECVPAKFHEMLEYDYQDIRDTMKAAAKSARANLVYFGKRSATDIFNDIPVPYTTFSSKYNRVGDELCLRLLGYDKKKQRYAQCPEILYPVGQGGKAQSNIFQAPALVKLLSVTLYGQSSLQSNKTTKTTNGDLWEATSISAGAIACAATVARYLLSHDTSFTTQGDKTHIPYENDCEFYIRMIESTLTFQSTIKTFKYFNQNLFSAKKHHLGFMADAGKESDDSDVEEDILRALQQPELDRETEVNTSVDEENLSVTLMPLATLMPLPRAKDAAVPVSSEPTYVDVSDEERSAVSPAAVQNSEVDQAPGDRVSVVSVGPPAQETITKPARGRGRGSKKTTPGQGKANRGGAKGRGAGTSVRAPSNSVATVPKAPGGRQLRARGGNKQNIENSAAKSNADNVDLDESIEEDLEYSTANIC</sequence>
<reference evidence="3" key="1">
    <citation type="journal article" date="2017" name="Nat. Ecol. Evol.">
        <title>Genome expansion and lineage-specific genetic innovations in the forest pathogenic fungi Armillaria.</title>
        <authorList>
            <person name="Sipos G."/>
            <person name="Prasanna A.N."/>
            <person name="Walter M.C."/>
            <person name="O'Connor E."/>
            <person name="Balint B."/>
            <person name="Krizsan K."/>
            <person name="Kiss B."/>
            <person name="Hess J."/>
            <person name="Varga T."/>
            <person name="Slot J."/>
            <person name="Riley R."/>
            <person name="Boka B."/>
            <person name="Rigling D."/>
            <person name="Barry K."/>
            <person name="Lee J."/>
            <person name="Mihaltcheva S."/>
            <person name="LaButti K."/>
            <person name="Lipzen A."/>
            <person name="Waldron R."/>
            <person name="Moloney N.M."/>
            <person name="Sperisen C."/>
            <person name="Kredics L."/>
            <person name="Vagvoelgyi C."/>
            <person name="Patrignani A."/>
            <person name="Fitzpatrick D."/>
            <person name="Nagy I."/>
            <person name="Doyle S."/>
            <person name="Anderson J.B."/>
            <person name="Grigoriev I.V."/>
            <person name="Gueldener U."/>
            <person name="Muensterkoetter M."/>
            <person name="Nagy L.G."/>
        </authorList>
    </citation>
    <scope>NUCLEOTIDE SEQUENCE [LARGE SCALE GENOMIC DNA]</scope>
    <source>
        <strain evidence="3">28-4</strain>
    </source>
</reference>
<evidence type="ECO:0000313" key="3">
    <source>
        <dbReference type="Proteomes" id="UP000218334"/>
    </source>
</evidence>
<dbReference type="STRING" id="1076256.A0A2H3BNK2"/>
<gene>
    <name evidence="2" type="ORF">ARMSODRAFT_975947</name>
</gene>
<dbReference type="InterPro" id="IPR046521">
    <property type="entry name" value="DUF6698"/>
</dbReference>
<feature type="compositionally biased region" description="Polar residues" evidence="1">
    <location>
        <begin position="554"/>
        <end position="568"/>
    </location>
</feature>
<dbReference type="AlphaFoldDB" id="A0A2H3BNK2"/>
<feature type="compositionally biased region" description="Polar residues" evidence="1">
    <location>
        <begin position="40"/>
        <end position="72"/>
    </location>
</feature>
<proteinExistence type="predicted"/>
<organism evidence="2 3">
    <name type="scientific">Armillaria solidipes</name>
    <dbReference type="NCBI Taxonomy" id="1076256"/>
    <lineage>
        <taxon>Eukaryota</taxon>
        <taxon>Fungi</taxon>
        <taxon>Dikarya</taxon>
        <taxon>Basidiomycota</taxon>
        <taxon>Agaricomycotina</taxon>
        <taxon>Agaricomycetes</taxon>
        <taxon>Agaricomycetidae</taxon>
        <taxon>Agaricales</taxon>
        <taxon>Marasmiineae</taxon>
        <taxon>Physalacriaceae</taxon>
        <taxon>Armillaria</taxon>
    </lineage>
</organism>
<protein>
    <submittedName>
        <fullName evidence="2">Uncharacterized protein</fullName>
    </submittedName>
</protein>
<evidence type="ECO:0000256" key="1">
    <source>
        <dbReference type="SAM" id="MobiDB-lite"/>
    </source>
</evidence>
<dbReference type="EMBL" id="KZ293432">
    <property type="protein sequence ID" value="PBK68552.1"/>
    <property type="molecule type" value="Genomic_DNA"/>
</dbReference>